<gene>
    <name evidence="1" type="ORF">GCM10011575_21420</name>
</gene>
<organism evidence="1 2">
    <name type="scientific">Microlunatus endophyticus</name>
    <dbReference type="NCBI Taxonomy" id="1716077"/>
    <lineage>
        <taxon>Bacteria</taxon>
        <taxon>Bacillati</taxon>
        <taxon>Actinomycetota</taxon>
        <taxon>Actinomycetes</taxon>
        <taxon>Propionibacteriales</taxon>
        <taxon>Propionibacteriaceae</taxon>
        <taxon>Microlunatus</taxon>
    </lineage>
</organism>
<sequence length="79" mass="8195">MGDDEPLIINGQPRSYETGLGIPVLITELLPGSIGSGDPELPTGIAVAVNGIVVPRGQWPRTDLHAGDRIEIVKAVQGG</sequence>
<dbReference type="PANTHER" id="PTHR34472:SF1">
    <property type="entry name" value="SULFUR CARRIER PROTEIN THIS"/>
    <property type="match status" value="1"/>
</dbReference>
<evidence type="ECO:0008006" key="3">
    <source>
        <dbReference type="Google" id="ProtNLM"/>
    </source>
</evidence>
<evidence type="ECO:0000313" key="2">
    <source>
        <dbReference type="Proteomes" id="UP000613840"/>
    </source>
</evidence>
<evidence type="ECO:0000313" key="1">
    <source>
        <dbReference type="EMBL" id="GGL62578.1"/>
    </source>
</evidence>
<dbReference type="InterPro" id="IPR003749">
    <property type="entry name" value="ThiS/MoaD-like"/>
</dbReference>
<dbReference type="Pfam" id="PF02597">
    <property type="entry name" value="ThiS"/>
    <property type="match status" value="1"/>
</dbReference>
<dbReference type="AlphaFoldDB" id="A0A917S7A4"/>
<dbReference type="PANTHER" id="PTHR34472">
    <property type="entry name" value="SULFUR CARRIER PROTEIN THIS"/>
    <property type="match status" value="1"/>
</dbReference>
<name>A0A917S7A4_9ACTN</name>
<accession>A0A917S7A4</accession>
<dbReference type="Proteomes" id="UP000613840">
    <property type="component" value="Unassembled WGS sequence"/>
</dbReference>
<proteinExistence type="predicted"/>
<dbReference type="InterPro" id="IPR012675">
    <property type="entry name" value="Beta-grasp_dom_sf"/>
</dbReference>
<comment type="caution">
    <text evidence="1">The sequence shown here is derived from an EMBL/GenBank/DDBJ whole genome shotgun (WGS) entry which is preliminary data.</text>
</comment>
<dbReference type="SUPFAM" id="SSF54285">
    <property type="entry name" value="MoaD/ThiS"/>
    <property type="match status" value="1"/>
</dbReference>
<dbReference type="InterPro" id="IPR016155">
    <property type="entry name" value="Mopterin_synth/thiamin_S_b"/>
</dbReference>
<dbReference type="EMBL" id="BMMZ01000004">
    <property type="protein sequence ID" value="GGL62578.1"/>
    <property type="molecule type" value="Genomic_DNA"/>
</dbReference>
<reference evidence="1" key="1">
    <citation type="journal article" date="2014" name="Int. J. Syst. Evol. Microbiol.">
        <title>Complete genome sequence of Corynebacterium casei LMG S-19264T (=DSM 44701T), isolated from a smear-ripened cheese.</title>
        <authorList>
            <consortium name="US DOE Joint Genome Institute (JGI-PGF)"/>
            <person name="Walter F."/>
            <person name="Albersmeier A."/>
            <person name="Kalinowski J."/>
            <person name="Ruckert C."/>
        </authorList>
    </citation>
    <scope>NUCLEOTIDE SEQUENCE</scope>
    <source>
        <strain evidence="1">CGMCC 4.7306</strain>
    </source>
</reference>
<dbReference type="InterPro" id="IPR010035">
    <property type="entry name" value="Thi_S"/>
</dbReference>
<dbReference type="Gene3D" id="3.10.20.30">
    <property type="match status" value="1"/>
</dbReference>
<reference evidence="1" key="2">
    <citation type="submission" date="2020-09" db="EMBL/GenBank/DDBJ databases">
        <authorList>
            <person name="Sun Q."/>
            <person name="Zhou Y."/>
        </authorList>
    </citation>
    <scope>NUCLEOTIDE SEQUENCE</scope>
    <source>
        <strain evidence="1">CGMCC 4.7306</strain>
    </source>
</reference>
<protein>
    <recommendedName>
        <fullName evidence="3">Sulfur carrier protein</fullName>
    </recommendedName>
</protein>
<dbReference type="NCBIfam" id="TIGR01683">
    <property type="entry name" value="thiS"/>
    <property type="match status" value="1"/>
</dbReference>
<dbReference type="CDD" id="cd00565">
    <property type="entry name" value="Ubl_ThiS"/>
    <property type="match status" value="1"/>
</dbReference>
<dbReference type="RefSeq" id="WP_188895279.1">
    <property type="nucleotide sequence ID" value="NZ_BMMZ01000004.1"/>
</dbReference>
<keyword evidence="2" id="KW-1185">Reference proteome</keyword>